<evidence type="ECO:0000256" key="1">
    <source>
        <dbReference type="SAM" id="Phobius"/>
    </source>
</evidence>
<dbReference type="Gene3D" id="3.40.50.300">
    <property type="entry name" value="P-loop containing nucleotide triphosphate hydrolases"/>
    <property type="match status" value="1"/>
</dbReference>
<dbReference type="SUPFAM" id="SSF52540">
    <property type="entry name" value="P-loop containing nucleoside triphosphate hydrolases"/>
    <property type="match status" value="1"/>
</dbReference>
<keyword evidence="1" id="KW-0472">Membrane</keyword>
<dbReference type="PANTHER" id="PTHR36978">
    <property type="entry name" value="P-LOOP CONTAINING NUCLEOTIDE TRIPHOSPHATE HYDROLASE"/>
    <property type="match status" value="1"/>
</dbReference>
<reference evidence="2 3" key="1">
    <citation type="submission" date="2024-02" db="EMBL/GenBank/DDBJ databases">
        <authorList>
            <person name="Daric V."/>
            <person name="Darras S."/>
        </authorList>
    </citation>
    <scope>NUCLEOTIDE SEQUENCE [LARGE SCALE GENOMIC DNA]</scope>
</reference>
<organism evidence="2 3">
    <name type="scientific">Clavelina lepadiformis</name>
    <name type="common">Light-bulb sea squirt</name>
    <name type="synonym">Ascidia lepadiformis</name>
    <dbReference type="NCBI Taxonomy" id="159417"/>
    <lineage>
        <taxon>Eukaryota</taxon>
        <taxon>Metazoa</taxon>
        <taxon>Chordata</taxon>
        <taxon>Tunicata</taxon>
        <taxon>Ascidiacea</taxon>
        <taxon>Aplousobranchia</taxon>
        <taxon>Clavelinidae</taxon>
        <taxon>Clavelina</taxon>
    </lineage>
</organism>
<accession>A0ABP0GCE1</accession>
<dbReference type="InterPro" id="IPR027417">
    <property type="entry name" value="P-loop_NTPase"/>
</dbReference>
<sequence length="250" mass="29408">MKVICAGAPKTGTKSLARALRILGYDAVYDVEEAAEFGFEEWEDLMKNRQPDMKVLLDTVYSNNVEAVVDMPHSYFFDRFLERWPDAKVILSIRDEDEWFRSFKGMVDRASKEYPFISLFRSLAPSVNRLIEWNVWLMRVTVGIEKPDAFVWKTWYRRHNKFVQVTVPPQQLLEYRVKEGWAPLCKFLDKPIPKDDFPFENKAGIAHNIANKLMQDTWIAKKAYREIILVLTLLPVFFAFIVGFVYFNFI</sequence>
<proteinExistence type="predicted"/>
<dbReference type="Proteomes" id="UP001642483">
    <property type="component" value="Unassembled WGS sequence"/>
</dbReference>
<evidence type="ECO:0000313" key="2">
    <source>
        <dbReference type="EMBL" id="CAK8689432.1"/>
    </source>
</evidence>
<dbReference type="Pfam" id="PF17784">
    <property type="entry name" value="Sulfotransfer_4"/>
    <property type="match status" value="1"/>
</dbReference>
<feature type="transmembrane region" description="Helical" evidence="1">
    <location>
        <begin position="227"/>
        <end position="247"/>
    </location>
</feature>
<keyword evidence="1" id="KW-1133">Transmembrane helix</keyword>
<dbReference type="EMBL" id="CAWYQH010000108">
    <property type="protein sequence ID" value="CAK8689432.1"/>
    <property type="molecule type" value="Genomic_DNA"/>
</dbReference>
<keyword evidence="3" id="KW-1185">Reference proteome</keyword>
<comment type="caution">
    <text evidence="2">The sequence shown here is derived from an EMBL/GenBank/DDBJ whole genome shotgun (WGS) entry which is preliminary data.</text>
</comment>
<protein>
    <submittedName>
        <fullName evidence="2">Uncharacterized protein</fullName>
    </submittedName>
</protein>
<name>A0ABP0GCE1_CLALP</name>
<dbReference type="InterPro" id="IPR040632">
    <property type="entry name" value="Sulfotransfer_4"/>
</dbReference>
<gene>
    <name evidence="2" type="ORF">CVLEPA_LOCUS21438</name>
</gene>
<keyword evidence="1" id="KW-0812">Transmembrane</keyword>
<dbReference type="PANTHER" id="PTHR36978:SF4">
    <property type="entry name" value="P-LOOP CONTAINING NUCLEOSIDE TRIPHOSPHATE HYDROLASE PROTEIN"/>
    <property type="match status" value="1"/>
</dbReference>
<evidence type="ECO:0000313" key="3">
    <source>
        <dbReference type="Proteomes" id="UP001642483"/>
    </source>
</evidence>